<dbReference type="InterPro" id="IPR056050">
    <property type="entry name" value="DUF7633"/>
</dbReference>
<feature type="domain" description="DUF7633" evidence="4">
    <location>
        <begin position="716"/>
        <end position="842"/>
    </location>
</feature>
<feature type="signal peptide" evidence="2">
    <location>
        <begin position="1"/>
        <end position="22"/>
    </location>
</feature>
<evidence type="ECO:0000259" key="3">
    <source>
        <dbReference type="Pfam" id="PF20597"/>
    </source>
</evidence>
<dbReference type="NCBIfam" id="TIGR04215">
    <property type="entry name" value="choice_anch_A"/>
    <property type="match status" value="1"/>
</dbReference>
<evidence type="ECO:0000259" key="4">
    <source>
        <dbReference type="Pfam" id="PF24636"/>
    </source>
</evidence>
<protein>
    <submittedName>
        <fullName evidence="5">Uncharacterized protein</fullName>
    </submittedName>
</protein>
<feature type="domain" description="Choice-of-anchor A" evidence="3">
    <location>
        <begin position="78"/>
        <end position="322"/>
    </location>
</feature>
<name>A0A1E7EQ71_9STRA</name>
<dbReference type="Pfam" id="PF24636">
    <property type="entry name" value="DUF7633"/>
    <property type="match status" value="1"/>
</dbReference>
<dbReference type="InParanoid" id="A0A1E7EQ71"/>
<dbReference type="Proteomes" id="UP000095751">
    <property type="component" value="Unassembled WGS sequence"/>
</dbReference>
<sequence>MQIQFTTITFALLALAGHIAFANECLQDNLGNGFSSAIHDPSLGDSHYGQADEGMCYPKVHSLGSGVSGNDDGVAMLVGGNYVGVKGAEIEGNMVVMGNFRVEQNGPSNFVSVGEGTQITPHKGGECIKVGGDMSSAKRMEIFYPHYSCTAVVKGRRDDVNKIAPKWMTDSGFEYKQDSNLDMTKYEQQIDSLRAKSAYWSSLPTTEGASYGVSSRAFNIECTDDDVVQVFNIEASTLQGQGYDTYVFNENCSDKTVLINVQGTGSVKFTTKHTKWTKDGQVQSGGWANFPSCMNSAILWNFPNAVDVTVEGYDELQGSILTTGNLHWKSGSGQSGRTMVLGDLVHDYGGSEFHSFEFNPPKPLPDPNCEEVSPPTISDCNGEIIETSSITSLDFFNSVVTKNTLHLEGGELRYENVGIVRDREVDLVVTITGGDYTDIADVWEERGKAVDNMNGKKPDSTFANINLQTVLGKPKSGEGNFKFCFYDKGTEELTKVDTFRWTVFDTDERGGGIKEKMLMDVSQAVSFQLWPDTTRSEINTICEDGSSLPCNSGVRTIFHSSTVGSGKDNPTDPNMMTDQQKSRSVTFTFTDTDCWEFTYDHYCPSEQLDYVGQDTVCKSYSGGNFLFSGDSSEIINEGECVVSPPPPPPKPTKEPTESPTLAPVVPITESPTKSPTSSPVVPITDSPTGSLEVLGSDDDDDSFLPPLCPVDITIVKKSGETDFPAENNPVVTILSQDTSTVTVALAQEWTTKSVDSIFYDYKVDIWANKCFAETDVNGGAVFDTITISCNIMTPTAYLQICVADNISNEILSIGDDATIPKCCHSEEVAPPNTPKVCYSLEIRCESACIDESEKRRTLRGSSSKKN</sequence>
<feature type="chain" id="PRO_5009192106" evidence="2">
    <location>
        <begin position="23"/>
        <end position="866"/>
    </location>
</feature>
<dbReference type="InterPro" id="IPR026588">
    <property type="entry name" value="Choice_anch_A"/>
</dbReference>
<evidence type="ECO:0000256" key="1">
    <source>
        <dbReference type="SAM" id="MobiDB-lite"/>
    </source>
</evidence>
<dbReference type="AlphaFoldDB" id="A0A1E7EQ71"/>
<evidence type="ECO:0000313" key="6">
    <source>
        <dbReference type="Proteomes" id="UP000095751"/>
    </source>
</evidence>
<keyword evidence="2" id="KW-0732">Signal</keyword>
<proteinExistence type="predicted"/>
<feature type="region of interest" description="Disordered" evidence="1">
    <location>
        <begin position="637"/>
        <end position="686"/>
    </location>
</feature>
<feature type="region of interest" description="Disordered" evidence="1">
    <location>
        <begin position="561"/>
        <end position="580"/>
    </location>
</feature>
<organism evidence="5 6">
    <name type="scientific">Fragilariopsis cylindrus CCMP1102</name>
    <dbReference type="NCBI Taxonomy" id="635003"/>
    <lineage>
        <taxon>Eukaryota</taxon>
        <taxon>Sar</taxon>
        <taxon>Stramenopiles</taxon>
        <taxon>Ochrophyta</taxon>
        <taxon>Bacillariophyta</taxon>
        <taxon>Bacillariophyceae</taxon>
        <taxon>Bacillariophycidae</taxon>
        <taxon>Bacillariales</taxon>
        <taxon>Bacillariaceae</taxon>
        <taxon>Fragilariopsis</taxon>
    </lineage>
</organism>
<dbReference type="EMBL" id="KV784382">
    <property type="protein sequence ID" value="OEU08015.1"/>
    <property type="molecule type" value="Genomic_DNA"/>
</dbReference>
<reference evidence="5 6" key="1">
    <citation type="submission" date="2016-09" db="EMBL/GenBank/DDBJ databases">
        <title>Extensive genetic diversity and differential bi-allelic expression allows diatom success in the polar Southern Ocean.</title>
        <authorList>
            <consortium name="DOE Joint Genome Institute"/>
            <person name="Mock T."/>
            <person name="Otillar R.P."/>
            <person name="Strauss J."/>
            <person name="Dupont C."/>
            <person name="Frickenhaus S."/>
            <person name="Maumus F."/>
            <person name="Mcmullan M."/>
            <person name="Sanges R."/>
            <person name="Schmutz J."/>
            <person name="Toseland A."/>
            <person name="Valas R."/>
            <person name="Veluchamy A."/>
            <person name="Ward B.J."/>
            <person name="Allen A."/>
            <person name="Barry K."/>
            <person name="Falciatore A."/>
            <person name="Ferrante M."/>
            <person name="Fortunato A.E."/>
            <person name="Gloeckner G."/>
            <person name="Gruber A."/>
            <person name="Hipkin R."/>
            <person name="Janech M."/>
            <person name="Kroth P."/>
            <person name="Leese F."/>
            <person name="Lindquist E."/>
            <person name="Lyon B.R."/>
            <person name="Martin J."/>
            <person name="Mayer C."/>
            <person name="Parker M."/>
            <person name="Quesneville H."/>
            <person name="Raymond J."/>
            <person name="Uhlig C."/>
            <person name="Valentin K.U."/>
            <person name="Worden A.Z."/>
            <person name="Armbrust E.V."/>
            <person name="Bowler C."/>
            <person name="Green B."/>
            <person name="Moulton V."/>
            <person name="Van Oosterhout C."/>
            <person name="Grigoriev I."/>
        </authorList>
    </citation>
    <scope>NUCLEOTIDE SEQUENCE [LARGE SCALE GENOMIC DNA]</scope>
    <source>
        <strain evidence="5 6">CCMP1102</strain>
    </source>
</reference>
<evidence type="ECO:0000256" key="2">
    <source>
        <dbReference type="SAM" id="SignalP"/>
    </source>
</evidence>
<dbReference type="KEGG" id="fcy:FRACYDRAFT_250235"/>
<feature type="compositionally biased region" description="Low complexity" evidence="1">
    <location>
        <begin position="666"/>
        <end position="686"/>
    </location>
</feature>
<evidence type="ECO:0000313" key="5">
    <source>
        <dbReference type="EMBL" id="OEU08015.1"/>
    </source>
</evidence>
<keyword evidence="6" id="KW-1185">Reference proteome</keyword>
<feature type="compositionally biased region" description="Polar residues" evidence="1">
    <location>
        <begin position="571"/>
        <end position="580"/>
    </location>
</feature>
<gene>
    <name evidence="5" type="ORF">FRACYDRAFT_250235</name>
</gene>
<dbReference type="Pfam" id="PF20597">
    <property type="entry name" value="pAdhesive_15"/>
    <property type="match status" value="1"/>
</dbReference>
<dbReference type="OrthoDB" id="53607at2759"/>
<accession>A0A1E7EQ71</accession>